<keyword evidence="1" id="KW-0472">Membrane</keyword>
<evidence type="ECO:0000313" key="3">
    <source>
        <dbReference type="Proteomes" id="UP001519287"/>
    </source>
</evidence>
<keyword evidence="3" id="KW-1185">Reference proteome</keyword>
<proteinExistence type="predicted"/>
<organism evidence="2 3">
    <name type="scientific">Paenibacillus eucommiae</name>
    <dbReference type="NCBI Taxonomy" id="1355755"/>
    <lineage>
        <taxon>Bacteria</taxon>
        <taxon>Bacillati</taxon>
        <taxon>Bacillota</taxon>
        <taxon>Bacilli</taxon>
        <taxon>Bacillales</taxon>
        <taxon>Paenibacillaceae</taxon>
        <taxon>Paenibacillus</taxon>
    </lineage>
</organism>
<reference evidence="2 3" key="1">
    <citation type="submission" date="2021-03" db="EMBL/GenBank/DDBJ databases">
        <title>Genomic Encyclopedia of Type Strains, Phase IV (KMG-IV): sequencing the most valuable type-strain genomes for metagenomic binning, comparative biology and taxonomic classification.</title>
        <authorList>
            <person name="Goeker M."/>
        </authorList>
    </citation>
    <scope>NUCLEOTIDE SEQUENCE [LARGE SCALE GENOMIC DNA]</scope>
    <source>
        <strain evidence="2 3">DSM 26048</strain>
    </source>
</reference>
<name>A0ABS4IU95_9BACL</name>
<dbReference type="Proteomes" id="UP001519287">
    <property type="component" value="Unassembled WGS sequence"/>
</dbReference>
<keyword evidence="1" id="KW-1133">Transmembrane helix</keyword>
<comment type="caution">
    <text evidence="2">The sequence shown here is derived from an EMBL/GenBank/DDBJ whole genome shotgun (WGS) entry which is preliminary data.</text>
</comment>
<evidence type="ECO:0000313" key="2">
    <source>
        <dbReference type="EMBL" id="MBP1991128.1"/>
    </source>
</evidence>
<keyword evidence="1" id="KW-0812">Transmembrane</keyword>
<gene>
    <name evidence="2" type="ORF">J2Z66_002735</name>
</gene>
<accession>A0ABS4IU95</accession>
<protein>
    <submittedName>
        <fullName evidence="2">Mannose/fructose/N-acetylgalactosamine-specific phosphotransferase system component IIC</fullName>
    </submittedName>
</protein>
<sequence length="42" mass="4551">MIDHDDAYQDEHAAVGRGLIVGLVLGSLIWAIIIGGVIYSWL</sequence>
<evidence type="ECO:0000256" key="1">
    <source>
        <dbReference type="SAM" id="Phobius"/>
    </source>
</evidence>
<dbReference type="EMBL" id="JAGGLB010000007">
    <property type="protein sequence ID" value="MBP1991128.1"/>
    <property type="molecule type" value="Genomic_DNA"/>
</dbReference>
<dbReference type="RefSeq" id="WP_281068829.1">
    <property type="nucleotide sequence ID" value="NZ_JAGGLB010000007.1"/>
</dbReference>
<feature type="transmembrane region" description="Helical" evidence="1">
    <location>
        <begin position="20"/>
        <end position="41"/>
    </location>
</feature>